<dbReference type="InterPro" id="IPR041677">
    <property type="entry name" value="DNA2/NAM7_AAA_11"/>
</dbReference>
<protein>
    <recommendedName>
        <fullName evidence="2">DNA2/NAM7 helicase helicase domain-containing protein</fullName>
    </recommendedName>
</protein>
<evidence type="ECO:0000313" key="3">
    <source>
        <dbReference type="EMBL" id="THH07370.1"/>
    </source>
</evidence>
<feature type="domain" description="DNA2/NAM7 helicase helicase" evidence="2">
    <location>
        <begin position="425"/>
        <end position="493"/>
    </location>
</feature>
<dbReference type="GO" id="GO:0043139">
    <property type="term" value="F:5'-3' DNA helicase activity"/>
    <property type="evidence" value="ECO:0007669"/>
    <property type="project" value="TreeGrafter"/>
</dbReference>
<name>A0A4S4LCG9_9AGAM</name>
<proteinExistence type="predicted"/>
<dbReference type="AlphaFoldDB" id="A0A4S4LCG9"/>
<dbReference type="OrthoDB" id="6513042at2759"/>
<keyword evidence="4" id="KW-1185">Reference proteome</keyword>
<comment type="caution">
    <text evidence="3">The sequence shown here is derived from an EMBL/GenBank/DDBJ whole genome shotgun (WGS) entry which is preliminary data.</text>
</comment>
<organism evidence="3 4">
    <name type="scientific">Phellinidium pouzarii</name>
    <dbReference type="NCBI Taxonomy" id="167371"/>
    <lineage>
        <taxon>Eukaryota</taxon>
        <taxon>Fungi</taxon>
        <taxon>Dikarya</taxon>
        <taxon>Basidiomycota</taxon>
        <taxon>Agaricomycotina</taxon>
        <taxon>Agaricomycetes</taxon>
        <taxon>Hymenochaetales</taxon>
        <taxon>Hymenochaetaceae</taxon>
        <taxon>Phellinidium</taxon>
    </lineage>
</organism>
<dbReference type="CDD" id="cd17934">
    <property type="entry name" value="DEXXQc_Upf1-like"/>
    <property type="match status" value="1"/>
</dbReference>
<accession>A0A4S4LCG9</accession>
<evidence type="ECO:0000256" key="1">
    <source>
        <dbReference type="SAM" id="MobiDB-lite"/>
    </source>
</evidence>
<dbReference type="PANTHER" id="PTHR43788">
    <property type="entry name" value="DNA2/NAM7 HELICASE FAMILY MEMBER"/>
    <property type="match status" value="1"/>
</dbReference>
<dbReference type="Gene3D" id="3.40.50.300">
    <property type="entry name" value="P-loop containing nucleotide triphosphate hydrolases"/>
    <property type="match status" value="1"/>
</dbReference>
<feature type="region of interest" description="Disordered" evidence="1">
    <location>
        <begin position="363"/>
        <end position="382"/>
    </location>
</feature>
<dbReference type="PANTHER" id="PTHR43788:SF8">
    <property type="entry name" value="DNA-BINDING PROTEIN SMUBP-2"/>
    <property type="match status" value="1"/>
</dbReference>
<dbReference type="InterPro" id="IPR050534">
    <property type="entry name" value="Coronavir_polyprotein_1ab"/>
</dbReference>
<evidence type="ECO:0000313" key="4">
    <source>
        <dbReference type="Proteomes" id="UP000308199"/>
    </source>
</evidence>
<evidence type="ECO:0000259" key="2">
    <source>
        <dbReference type="Pfam" id="PF13086"/>
    </source>
</evidence>
<gene>
    <name evidence="3" type="ORF">EW145_g3424</name>
</gene>
<sequence>MAPKTAKDMFVEQTFIDDRYPPIALKVVSEAKFELGLLQWLLPLPSSSSDSKVTVGMHAGFSKAGFITALALSVSAKVLMITDLSARSRHDDSGGGMRRHLHSVLLNDTSFRITSFIAPELVLALHREIALRCVHVVDLLSLPPGNRDIVQTIKSAFGARIELYDDTSLREAFQENLYDKQQQIILAQKAWLAYFVGDCPEVKTQLSAFPIIDSTVFSINELNILAKAMLGLTAYELAKPNSETIKSLGHADFSGNNVTFNQASYSKRFRKSSHQVYRTSLDGNVTLTGFLSTLNGRQAKLAISDLDGLSNPVIESITILGKADPSHAEKEIYITILYCLQRKTLLLNDPWMDMLFPSFASTDDDQTNPSSDHDSEASLTQENSDCWAPVSVDVDPWATAIPGRKILHYSLLSMQPTEKVAFEGNLNQSQSDAVEDMLNLNRQISIIKGPPGTGKTTVIAAFVANILSGSDKTVWIAAQNNVAVKNIGEKLLTARITDWVLLVSAEYLVGW</sequence>
<dbReference type="Pfam" id="PF13086">
    <property type="entry name" value="AAA_11"/>
    <property type="match status" value="1"/>
</dbReference>
<dbReference type="EMBL" id="SGPK01000146">
    <property type="protein sequence ID" value="THH07370.1"/>
    <property type="molecule type" value="Genomic_DNA"/>
</dbReference>
<dbReference type="SUPFAM" id="SSF52540">
    <property type="entry name" value="P-loop containing nucleoside triphosphate hydrolases"/>
    <property type="match status" value="1"/>
</dbReference>
<dbReference type="Proteomes" id="UP000308199">
    <property type="component" value="Unassembled WGS sequence"/>
</dbReference>
<reference evidence="3 4" key="1">
    <citation type="submission" date="2019-02" db="EMBL/GenBank/DDBJ databases">
        <title>Genome sequencing of the rare red list fungi Phellinidium pouzarii.</title>
        <authorList>
            <person name="Buettner E."/>
            <person name="Kellner H."/>
        </authorList>
    </citation>
    <scope>NUCLEOTIDE SEQUENCE [LARGE SCALE GENOMIC DNA]</scope>
    <source>
        <strain evidence="3 4">DSM 108285</strain>
    </source>
</reference>
<dbReference type="InterPro" id="IPR027417">
    <property type="entry name" value="P-loop_NTPase"/>
</dbReference>